<dbReference type="Proteomes" id="UP000297245">
    <property type="component" value="Unassembled WGS sequence"/>
</dbReference>
<organism evidence="1 2">
    <name type="scientific">Dendrothele bispora (strain CBS 962.96)</name>
    <dbReference type="NCBI Taxonomy" id="1314807"/>
    <lineage>
        <taxon>Eukaryota</taxon>
        <taxon>Fungi</taxon>
        <taxon>Dikarya</taxon>
        <taxon>Basidiomycota</taxon>
        <taxon>Agaricomycotina</taxon>
        <taxon>Agaricomycetes</taxon>
        <taxon>Agaricomycetidae</taxon>
        <taxon>Agaricales</taxon>
        <taxon>Agaricales incertae sedis</taxon>
        <taxon>Dendrothele</taxon>
    </lineage>
</organism>
<evidence type="ECO:0000313" key="1">
    <source>
        <dbReference type="EMBL" id="THU79084.1"/>
    </source>
</evidence>
<accession>A0A4S8KTB7</accession>
<name>A0A4S8KTB7_DENBC</name>
<protein>
    <submittedName>
        <fullName evidence="1">Uncharacterized protein</fullName>
    </submittedName>
</protein>
<sequence>MIIVNVNNISVYTIDYISVHLYVNSFLAVLNARNKIRGSSIVPDATSWEVNPRPTLSARVNLSGLSTSMDDSLPPNPSVIPSKGDSAVVEVDSYPLSDLNCKSNSQTHAV</sequence>
<proteinExistence type="predicted"/>
<gene>
    <name evidence="1" type="ORF">K435DRAFT_973280</name>
</gene>
<dbReference type="EMBL" id="ML180080">
    <property type="protein sequence ID" value="THU79084.1"/>
    <property type="molecule type" value="Genomic_DNA"/>
</dbReference>
<reference evidence="1 2" key="1">
    <citation type="journal article" date="2019" name="Nat. Ecol. Evol.">
        <title>Megaphylogeny resolves global patterns of mushroom evolution.</title>
        <authorList>
            <person name="Varga T."/>
            <person name="Krizsan K."/>
            <person name="Foldi C."/>
            <person name="Dima B."/>
            <person name="Sanchez-Garcia M."/>
            <person name="Sanchez-Ramirez S."/>
            <person name="Szollosi G.J."/>
            <person name="Szarkandi J.G."/>
            <person name="Papp V."/>
            <person name="Albert L."/>
            <person name="Andreopoulos W."/>
            <person name="Angelini C."/>
            <person name="Antonin V."/>
            <person name="Barry K.W."/>
            <person name="Bougher N.L."/>
            <person name="Buchanan P."/>
            <person name="Buyck B."/>
            <person name="Bense V."/>
            <person name="Catcheside P."/>
            <person name="Chovatia M."/>
            <person name="Cooper J."/>
            <person name="Damon W."/>
            <person name="Desjardin D."/>
            <person name="Finy P."/>
            <person name="Geml J."/>
            <person name="Haridas S."/>
            <person name="Hughes K."/>
            <person name="Justo A."/>
            <person name="Karasinski D."/>
            <person name="Kautmanova I."/>
            <person name="Kiss B."/>
            <person name="Kocsube S."/>
            <person name="Kotiranta H."/>
            <person name="LaButti K.M."/>
            <person name="Lechner B.E."/>
            <person name="Liimatainen K."/>
            <person name="Lipzen A."/>
            <person name="Lukacs Z."/>
            <person name="Mihaltcheva S."/>
            <person name="Morgado L.N."/>
            <person name="Niskanen T."/>
            <person name="Noordeloos M.E."/>
            <person name="Ohm R.A."/>
            <person name="Ortiz-Santana B."/>
            <person name="Ovrebo C."/>
            <person name="Racz N."/>
            <person name="Riley R."/>
            <person name="Savchenko A."/>
            <person name="Shiryaev A."/>
            <person name="Soop K."/>
            <person name="Spirin V."/>
            <person name="Szebenyi C."/>
            <person name="Tomsovsky M."/>
            <person name="Tulloss R.E."/>
            <person name="Uehling J."/>
            <person name="Grigoriev I.V."/>
            <person name="Vagvolgyi C."/>
            <person name="Papp T."/>
            <person name="Martin F.M."/>
            <person name="Miettinen O."/>
            <person name="Hibbett D.S."/>
            <person name="Nagy L.G."/>
        </authorList>
    </citation>
    <scope>NUCLEOTIDE SEQUENCE [LARGE SCALE GENOMIC DNA]</scope>
    <source>
        <strain evidence="1 2">CBS 962.96</strain>
    </source>
</reference>
<evidence type="ECO:0000313" key="2">
    <source>
        <dbReference type="Proteomes" id="UP000297245"/>
    </source>
</evidence>
<keyword evidence="2" id="KW-1185">Reference proteome</keyword>
<dbReference type="AlphaFoldDB" id="A0A4S8KTB7"/>